<evidence type="ECO:0000256" key="1">
    <source>
        <dbReference type="SAM" id="SignalP"/>
    </source>
</evidence>
<dbReference type="HOGENOM" id="CLU_019851_0_0_1"/>
<dbReference type="eggNOG" id="ENOG502S18W">
    <property type="taxonomic scope" value="Eukaryota"/>
</dbReference>
<dbReference type="KEGG" id="cci:CC1G_12769"/>
<dbReference type="PANTHER" id="PTHR37049:SF4">
    <property type="entry name" value="RHODANESE DOMAIN-CONTAINING PROTEIN"/>
    <property type="match status" value="1"/>
</dbReference>
<dbReference type="PANTHER" id="PTHR37049">
    <property type="entry name" value="PEPTIDASE S41 FAMILY PROTEIN"/>
    <property type="match status" value="1"/>
</dbReference>
<dbReference type="OrthoDB" id="27214at2759"/>
<keyword evidence="4" id="KW-1185">Reference proteome</keyword>
<keyword evidence="1" id="KW-0732">Signal</keyword>
<feature type="signal peptide" evidence="1">
    <location>
        <begin position="1"/>
        <end position="20"/>
    </location>
</feature>
<evidence type="ECO:0000259" key="2">
    <source>
        <dbReference type="Pfam" id="PF03572"/>
    </source>
</evidence>
<dbReference type="STRING" id="240176.A8N5U5"/>
<evidence type="ECO:0000313" key="4">
    <source>
        <dbReference type="Proteomes" id="UP000001861"/>
    </source>
</evidence>
<dbReference type="GO" id="GO:0008236">
    <property type="term" value="F:serine-type peptidase activity"/>
    <property type="evidence" value="ECO:0007669"/>
    <property type="project" value="InterPro"/>
</dbReference>
<dbReference type="EMBL" id="AACS02000003">
    <property type="protein sequence ID" value="EAU91581.2"/>
    <property type="molecule type" value="Genomic_DNA"/>
</dbReference>
<dbReference type="InParanoid" id="A8N5U5"/>
<dbReference type="InterPro" id="IPR005151">
    <property type="entry name" value="Tail-specific_protease"/>
</dbReference>
<name>A8N5U5_COPC7</name>
<dbReference type="Proteomes" id="UP000001861">
    <property type="component" value="Unassembled WGS sequence"/>
</dbReference>
<proteinExistence type="predicted"/>
<organism evidence="3 4">
    <name type="scientific">Coprinopsis cinerea (strain Okayama-7 / 130 / ATCC MYA-4618 / FGSC 9003)</name>
    <name type="common">Inky cap fungus</name>
    <name type="synonym">Hormographiella aspergillata</name>
    <dbReference type="NCBI Taxonomy" id="240176"/>
    <lineage>
        <taxon>Eukaryota</taxon>
        <taxon>Fungi</taxon>
        <taxon>Dikarya</taxon>
        <taxon>Basidiomycota</taxon>
        <taxon>Agaricomycotina</taxon>
        <taxon>Agaricomycetes</taxon>
        <taxon>Agaricomycetidae</taxon>
        <taxon>Agaricales</taxon>
        <taxon>Agaricineae</taxon>
        <taxon>Psathyrellaceae</taxon>
        <taxon>Coprinopsis</taxon>
    </lineage>
</organism>
<evidence type="ECO:0000313" key="3">
    <source>
        <dbReference type="EMBL" id="EAU91581.2"/>
    </source>
</evidence>
<feature type="domain" description="Tail specific protease" evidence="2">
    <location>
        <begin position="405"/>
        <end position="598"/>
    </location>
</feature>
<dbReference type="Pfam" id="PF03572">
    <property type="entry name" value="Peptidase_S41"/>
    <property type="match status" value="1"/>
</dbReference>
<dbReference type="RefSeq" id="XP_001830240.2">
    <property type="nucleotide sequence ID" value="XM_001830188.2"/>
</dbReference>
<dbReference type="AlphaFoldDB" id="A8N5U5"/>
<accession>A8N5U5</accession>
<dbReference type="GO" id="GO:0006508">
    <property type="term" value="P:proteolysis"/>
    <property type="evidence" value="ECO:0007669"/>
    <property type="project" value="InterPro"/>
</dbReference>
<gene>
    <name evidence="3" type="ORF">CC1G_12769</name>
</gene>
<dbReference type="VEuPathDB" id="FungiDB:CC1G_12769"/>
<dbReference type="OMA" id="AQDMVML"/>
<reference evidence="3 4" key="1">
    <citation type="journal article" date="2010" name="Proc. Natl. Acad. Sci. U.S.A.">
        <title>Insights into evolution of multicellular fungi from the assembled chromosomes of the mushroom Coprinopsis cinerea (Coprinus cinereus).</title>
        <authorList>
            <person name="Stajich J.E."/>
            <person name="Wilke S.K."/>
            <person name="Ahren D."/>
            <person name="Au C.H."/>
            <person name="Birren B.W."/>
            <person name="Borodovsky M."/>
            <person name="Burns C."/>
            <person name="Canback B."/>
            <person name="Casselton L.A."/>
            <person name="Cheng C.K."/>
            <person name="Deng J."/>
            <person name="Dietrich F.S."/>
            <person name="Fargo D.C."/>
            <person name="Farman M.L."/>
            <person name="Gathman A.C."/>
            <person name="Goldberg J."/>
            <person name="Guigo R."/>
            <person name="Hoegger P.J."/>
            <person name="Hooker J.B."/>
            <person name="Huggins A."/>
            <person name="James T.Y."/>
            <person name="Kamada T."/>
            <person name="Kilaru S."/>
            <person name="Kodira C."/>
            <person name="Kues U."/>
            <person name="Kupfer D."/>
            <person name="Kwan H.S."/>
            <person name="Lomsadze A."/>
            <person name="Li W."/>
            <person name="Lilly W.W."/>
            <person name="Ma L.J."/>
            <person name="Mackey A.J."/>
            <person name="Manning G."/>
            <person name="Martin F."/>
            <person name="Muraguchi H."/>
            <person name="Natvig D.O."/>
            <person name="Palmerini H."/>
            <person name="Ramesh M.A."/>
            <person name="Rehmeyer C.J."/>
            <person name="Roe B.A."/>
            <person name="Shenoy N."/>
            <person name="Stanke M."/>
            <person name="Ter-Hovhannisyan V."/>
            <person name="Tunlid A."/>
            <person name="Velagapudi R."/>
            <person name="Vision T.J."/>
            <person name="Zeng Q."/>
            <person name="Zolan M.E."/>
            <person name="Pukkila P.J."/>
        </authorList>
    </citation>
    <scope>NUCLEOTIDE SEQUENCE [LARGE SCALE GENOMIC DNA]</scope>
    <source>
        <strain evidence="4">Okayama-7 / 130 / ATCC MYA-4618 / FGSC 9003</strain>
    </source>
</reference>
<dbReference type="Gene3D" id="3.90.226.10">
    <property type="entry name" value="2-enoyl-CoA Hydratase, Chain A, domain 1"/>
    <property type="match status" value="1"/>
</dbReference>
<feature type="chain" id="PRO_5002724009" description="Tail specific protease domain-containing protein" evidence="1">
    <location>
        <begin position="21"/>
        <end position="777"/>
    </location>
</feature>
<protein>
    <recommendedName>
        <fullName evidence="2">Tail specific protease domain-containing protein</fullName>
    </recommendedName>
</protein>
<dbReference type="GeneID" id="6006677"/>
<dbReference type="InterPro" id="IPR029045">
    <property type="entry name" value="ClpP/crotonase-like_dom_sf"/>
</dbReference>
<sequence length="777" mass="85567">MAPVWTRLATALLLIPFALCEPIPRSRLPTPEPLDPCAAIAGQKWVLPSEARACIRSFPLSPEVKANVIEVVNKTLAFHTSVNYQVQAPPPYHNDVHEDLHGDLDRISQTEYDSEFDFHLDVYRAFKRVNDGHCGVYNRCFDSLYVTYLPLPLSLLTEEDGRQNVYISPEAFALASAEFKDSIEFWQDSLPGELKGKLDSLSGAKVLEINGEDPFAAVNKNADVTGGYQAFATRQNSFFSSYRRGAGGWEYNLGNFATHVHPLVDSVELTVVLTNQPDTNNITFSIPYRSRFGSASKNFTDSASLRANNCVATKSTNGIDLYGPTSPDPESALLSTFEESSLATFQQQPALAPSDRLERHPLNVILDGLPLTDIELPEVLQPGLTPLNESYSVAEFFMLEDEDVKTGVLALGSFSAKNFTRFGESLLEGMLALKAKGAERLIVDVTNNEGGYICIAHWLHRLIIGPKRSTVPQAGLDTTLRVGPLAQLIADKIDNGSDPAGLLYYNSAQWNNETHQPFPTDADTSWLNPHKLEINGREDAFSQRLGQECQPFRWEAPPEGLFEPENIVIISNGRCASSCSLFSITMSKEEGVRTVVVGGKADVQQHYCGIVGGQSTDFSTIDTEIKVRHSIPCLQNLLSGFCLHGSISSACHFRDPLSGPCFVLTLATSSSVEELIESHLQSTKLKDHPLAPPDFLTNSIQGITWRLGYGIDDPTEPEEWQDHSATINFPVTKDTVNRPHAIWKAIARTVLNDNHAKALVPSPAPQFIAQQPLDYNI</sequence>
<comment type="caution">
    <text evidence="3">The sequence shown here is derived from an EMBL/GenBank/DDBJ whole genome shotgun (WGS) entry which is preliminary data.</text>
</comment>
<dbReference type="InterPro" id="IPR052766">
    <property type="entry name" value="S41A_metabolite_peptidase"/>
</dbReference>
<dbReference type="SUPFAM" id="SSF52096">
    <property type="entry name" value="ClpP/crotonase"/>
    <property type="match status" value="1"/>
</dbReference>